<evidence type="ECO:0000313" key="2">
    <source>
        <dbReference type="Proteomes" id="UP000239494"/>
    </source>
</evidence>
<evidence type="ECO:0000313" key="1">
    <source>
        <dbReference type="EMBL" id="PRY44758.1"/>
    </source>
</evidence>
<gene>
    <name evidence="1" type="ORF">CLV43_102323</name>
</gene>
<keyword evidence="2" id="KW-1185">Reference proteome</keyword>
<proteinExistence type="predicted"/>
<organism evidence="1 2">
    <name type="scientific">Umezawaea tangerina</name>
    <dbReference type="NCBI Taxonomy" id="84725"/>
    <lineage>
        <taxon>Bacteria</taxon>
        <taxon>Bacillati</taxon>
        <taxon>Actinomycetota</taxon>
        <taxon>Actinomycetes</taxon>
        <taxon>Pseudonocardiales</taxon>
        <taxon>Pseudonocardiaceae</taxon>
        <taxon>Umezawaea</taxon>
    </lineage>
</organism>
<comment type="caution">
    <text evidence="1">The sequence shown here is derived from an EMBL/GenBank/DDBJ whole genome shotgun (WGS) entry which is preliminary data.</text>
</comment>
<dbReference type="AlphaFoldDB" id="A0A2T0TGL2"/>
<dbReference type="EMBL" id="PVTF01000002">
    <property type="protein sequence ID" value="PRY44758.1"/>
    <property type="molecule type" value="Genomic_DNA"/>
</dbReference>
<name>A0A2T0TGL2_9PSEU</name>
<reference evidence="1 2" key="1">
    <citation type="submission" date="2018-03" db="EMBL/GenBank/DDBJ databases">
        <title>Genomic Encyclopedia of Archaeal and Bacterial Type Strains, Phase II (KMG-II): from individual species to whole genera.</title>
        <authorList>
            <person name="Goeker M."/>
        </authorList>
    </citation>
    <scope>NUCLEOTIDE SEQUENCE [LARGE SCALE GENOMIC DNA]</scope>
    <source>
        <strain evidence="1 2">DSM 44720</strain>
    </source>
</reference>
<accession>A0A2T0TGL2</accession>
<dbReference type="Proteomes" id="UP000239494">
    <property type="component" value="Unassembled WGS sequence"/>
</dbReference>
<protein>
    <submittedName>
        <fullName evidence="1">Uncharacterized protein</fullName>
    </submittedName>
</protein>
<sequence length="128" mass="13761">MLVAVVAAVVVLADDPDVTVGALPPRPAIAGSLRLDPPLPKAGQDVVVHLDLVADRPITPRALTVRAQDAGGTSYDFPELAGQALDTTARDITLRRAFPAPGVYTYYLAYRLDGDWVTLRPWETVTVR</sequence>